<dbReference type="EMBL" id="NXGL01000003">
    <property type="protein sequence ID" value="PIM95144.1"/>
    <property type="molecule type" value="Genomic_DNA"/>
</dbReference>
<evidence type="ECO:0000313" key="2">
    <source>
        <dbReference type="Proteomes" id="UP000229707"/>
    </source>
</evidence>
<comment type="caution">
    <text evidence="1">The sequence shown here is derived from an EMBL/GenBank/DDBJ whole genome shotgun (WGS) entry which is preliminary data.</text>
</comment>
<keyword evidence="1" id="KW-0648">Protein biosynthesis</keyword>
<keyword evidence="1" id="KW-0251">Elongation factor</keyword>
<reference evidence="1" key="1">
    <citation type="submission" date="2017-09" db="EMBL/GenBank/DDBJ databases">
        <authorList>
            <person name="Campbell M.A."/>
            <person name="Lukasik P."/>
            <person name="Simon C."/>
            <person name="McCutcheon J.P."/>
        </authorList>
    </citation>
    <scope>NUCLEOTIDE SEQUENCE [LARGE SCALE GENOMIC DNA]</scope>
    <source>
        <strain evidence="1">MAGCAS</strain>
    </source>
</reference>
<evidence type="ECO:0000313" key="1">
    <source>
        <dbReference type="EMBL" id="PIM95144.1"/>
    </source>
</evidence>
<accession>A0ABX4MF67</accession>
<name>A0ABX4MF67_9HYPH</name>
<dbReference type="GO" id="GO:0003746">
    <property type="term" value="F:translation elongation factor activity"/>
    <property type="evidence" value="ECO:0007669"/>
    <property type="project" value="UniProtKB-KW"/>
</dbReference>
<organism evidence="1 2">
    <name type="scientific">Candidatus Hodgkinia cicadicola</name>
    <dbReference type="NCBI Taxonomy" id="573658"/>
    <lineage>
        <taxon>Bacteria</taxon>
        <taxon>Pseudomonadati</taxon>
        <taxon>Pseudomonadota</taxon>
        <taxon>Alphaproteobacteria</taxon>
        <taxon>Hyphomicrobiales</taxon>
        <taxon>Candidatus Hodgkinia</taxon>
    </lineage>
</organism>
<dbReference type="Proteomes" id="UP000229707">
    <property type="component" value="Unassembled WGS sequence"/>
</dbReference>
<keyword evidence="2" id="KW-1185">Reference proteome</keyword>
<protein>
    <submittedName>
        <fullName evidence="1">Elongation factor EF-Ts</fullName>
    </submittedName>
</protein>
<gene>
    <name evidence="1" type="primary">tsf</name>
    <name evidence="1" type="ORF">MAGCAS_32</name>
</gene>
<sequence>MDGNYIKLIITLRKQTGLSISYCKEVINRHNGNYTDALRTAQIESNRLLTYNANSNQFVCWIGTRFGLYIFKLTTKSEVYNNRSIWELRNKLNKIIQNHQLNSEKILSINVVNDLVITSCVGLKYSNNIFGLYFHEKINEFICKKIAISVISSYPCNRRKSTILARIFSRQLLSYYVINKKFIDIKTTLKLECIYNTKQTMGNIVNKFSSLNKCFVIIQQVFIVA</sequence>
<proteinExistence type="predicted"/>